<feature type="compositionally biased region" description="Basic and acidic residues" evidence="1">
    <location>
        <begin position="55"/>
        <end position="70"/>
    </location>
</feature>
<accession>A0A5N6YHD2</accession>
<dbReference type="Proteomes" id="UP000325558">
    <property type="component" value="Unassembled WGS sequence"/>
</dbReference>
<protein>
    <submittedName>
        <fullName evidence="2">Uncharacterized protein</fullName>
    </submittedName>
</protein>
<evidence type="ECO:0000256" key="1">
    <source>
        <dbReference type="SAM" id="MobiDB-lite"/>
    </source>
</evidence>
<dbReference type="EMBL" id="ML737122">
    <property type="protein sequence ID" value="KAE8344861.1"/>
    <property type="molecule type" value="Genomic_DNA"/>
</dbReference>
<dbReference type="AlphaFoldDB" id="A0A5N6YHD2"/>
<organism evidence="2">
    <name type="scientific">Aspergillus arachidicola</name>
    <dbReference type="NCBI Taxonomy" id="656916"/>
    <lineage>
        <taxon>Eukaryota</taxon>
        <taxon>Fungi</taxon>
        <taxon>Dikarya</taxon>
        <taxon>Ascomycota</taxon>
        <taxon>Pezizomycotina</taxon>
        <taxon>Eurotiomycetes</taxon>
        <taxon>Eurotiomycetidae</taxon>
        <taxon>Eurotiales</taxon>
        <taxon>Aspergillaceae</taxon>
        <taxon>Aspergillus</taxon>
        <taxon>Aspergillus subgen. Circumdati</taxon>
    </lineage>
</organism>
<feature type="region of interest" description="Disordered" evidence="1">
    <location>
        <begin position="43"/>
        <end position="71"/>
    </location>
</feature>
<reference evidence="2" key="1">
    <citation type="submission" date="2019-04" db="EMBL/GenBank/DDBJ databases">
        <title>Friends and foes A comparative genomics study of 23 Aspergillus species from section Flavi.</title>
        <authorList>
            <consortium name="DOE Joint Genome Institute"/>
            <person name="Kjaerbolling I."/>
            <person name="Vesth T."/>
            <person name="Frisvad J.C."/>
            <person name="Nybo J.L."/>
            <person name="Theobald S."/>
            <person name="Kildgaard S."/>
            <person name="Isbrandt T."/>
            <person name="Kuo A."/>
            <person name="Sato A."/>
            <person name="Lyhne E.K."/>
            <person name="Kogle M.E."/>
            <person name="Wiebenga A."/>
            <person name="Kun R.S."/>
            <person name="Lubbers R.J."/>
            <person name="Makela M.R."/>
            <person name="Barry K."/>
            <person name="Chovatia M."/>
            <person name="Clum A."/>
            <person name="Daum C."/>
            <person name="Haridas S."/>
            <person name="He G."/>
            <person name="LaButti K."/>
            <person name="Lipzen A."/>
            <person name="Mondo S."/>
            <person name="Riley R."/>
            <person name="Salamov A."/>
            <person name="Simmons B.A."/>
            <person name="Magnuson J.K."/>
            <person name="Henrissat B."/>
            <person name="Mortensen U.H."/>
            <person name="Larsen T.O."/>
            <person name="Devries R.P."/>
            <person name="Grigoriev I.V."/>
            <person name="Machida M."/>
            <person name="Baker S.E."/>
            <person name="Andersen M.R."/>
        </authorList>
    </citation>
    <scope>NUCLEOTIDE SEQUENCE</scope>
    <source>
        <strain evidence="2">CBS 117612</strain>
    </source>
</reference>
<sequence length="145" mass="16232">MNNLTSKRRLTQETTLRQKALTAASFQLEPVKGGSLRLRKNCLPATSRSGDGEMDLPHSRGRINETRRDEDDSVDWGAIHGVLSRTRLLGTTQPIATYCQCDRMYPVLVKPERERVTEVIPPSLLSEMDGLIASSKAMSRSVKNY</sequence>
<proteinExistence type="predicted"/>
<gene>
    <name evidence="2" type="ORF">BDV24DRAFT_126498</name>
</gene>
<evidence type="ECO:0000313" key="2">
    <source>
        <dbReference type="EMBL" id="KAE8344861.1"/>
    </source>
</evidence>
<name>A0A5N6YHD2_9EURO</name>